<feature type="domain" description="Alcohol dehydrogenase iron-type/glycerol dehydrogenase GldA" evidence="4">
    <location>
        <begin position="14"/>
        <end position="155"/>
    </location>
</feature>
<dbReference type="InterPro" id="IPR056798">
    <property type="entry name" value="ADH_Fe_C"/>
</dbReference>
<dbReference type="GO" id="GO:0018506">
    <property type="term" value="F:maleylacetate reductase activity"/>
    <property type="evidence" value="ECO:0007669"/>
    <property type="project" value="InterPro"/>
</dbReference>
<reference evidence="6 7" key="1">
    <citation type="submission" date="2015-11" db="EMBL/GenBank/DDBJ databases">
        <title>Draft Genome Sequence of the Strain BR 10303 (Bradyrhizobium sp.) isolated from nodules of Centrolobium paraense.</title>
        <authorList>
            <person name="Zelli J.E."/>
            <person name="Simoes-Araujo J.L."/>
            <person name="Barauna A.C."/>
            <person name="Silva K."/>
        </authorList>
    </citation>
    <scope>NUCLEOTIDE SEQUENCE [LARGE SCALE GENOMIC DNA]</scope>
    <source>
        <strain evidence="6 7">BR 10303</strain>
    </source>
</reference>
<dbReference type="SUPFAM" id="SSF56796">
    <property type="entry name" value="Dehydroquinate synthase-like"/>
    <property type="match status" value="1"/>
</dbReference>
<gene>
    <name evidence="6" type="ORF">AS156_18235</name>
</gene>
<keyword evidence="2" id="KW-0560">Oxidoreductase</keyword>
<proteinExistence type="inferred from homology"/>
<dbReference type="GO" id="GO:0046872">
    <property type="term" value="F:metal ion binding"/>
    <property type="evidence" value="ECO:0007669"/>
    <property type="project" value="InterPro"/>
</dbReference>
<feature type="domain" description="Fe-containing alcohol dehydrogenase-like C-terminal" evidence="5">
    <location>
        <begin position="167"/>
        <end position="349"/>
    </location>
</feature>
<name>A0A109JG92_9BRAD</name>
<dbReference type="Gene3D" id="1.20.1090.10">
    <property type="entry name" value="Dehydroquinate synthase-like - alpha domain"/>
    <property type="match status" value="1"/>
</dbReference>
<comment type="caution">
    <text evidence="6">The sequence shown here is derived from an EMBL/GenBank/DDBJ whole genome shotgun (WGS) entry which is preliminary data.</text>
</comment>
<dbReference type="InterPro" id="IPR001670">
    <property type="entry name" value="ADH_Fe/GldA"/>
</dbReference>
<dbReference type="OrthoDB" id="3812122at2"/>
<dbReference type="EMBL" id="LNCU01000107">
    <property type="protein sequence ID" value="KWV48420.1"/>
    <property type="molecule type" value="Genomic_DNA"/>
</dbReference>
<dbReference type="PANTHER" id="PTHR11496">
    <property type="entry name" value="ALCOHOL DEHYDROGENASE"/>
    <property type="match status" value="1"/>
</dbReference>
<dbReference type="AlphaFoldDB" id="A0A109JG92"/>
<comment type="similarity">
    <text evidence="1">Belongs to the iron-containing alcohol dehydrogenase family.</text>
</comment>
<evidence type="ECO:0000256" key="3">
    <source>
        <dbReference type="ARBA" id="ARBA00023027"/>
    </source>
</evidence>
<evidence type="ECO:0000256" key="1">
    <source>
        <dbReference type="ARBA" id="ARBA00007358"/>
    </source>
</evidence>
<evidence type="ECO:0000313" key="7">
    <source>
        <dbReference type="Proteomes" id="UP000057737"/>
    </source>
</evidence>
<protein>
    <submittedName>
        <fullName evidence="6">Maleylacetate reductase</fullName>
    </submittedName>
</protein>
<organism evidence="6 7">
    <name type="scientific">Bradyrhizobium macuxiense</name>
    <dbReference type="NCBI Taxonomy" id="1755647"/>
    <lineage>
        <taxon>Bacteria</taxon>
        <taxon>Pseudomonadati</taxon>
        <taxon>Pseudomonadota</taxon>
        <taxon>Alphaproteobacteria</taxon>
        <taxon>Hyphomicrobiales</taxon>
        <taxon>Nitrobacteraceae</taxon>
        <taxon>Bradyrhizobium</taxon>
    </lineage>
</organism>
<evidence type="ECO:0000256" key="2">
    <source>
        <dbReference type="ARBA" id="ARBA00023002"/>
    </source>
</evidence>
<evidence type="ECO:0000259" key="5">
    <source>
        <dbReference type="Pfam" id="PF25137"/>
    </source>
</evidence>
<dbReference type="Pfam" id="PF25137">
    <property type="entry name" value="ADH_Fe_C"/>
    <property type="match status" value="1"/>
</dbReference>
<dbReference type="CDD" id="cd08177">
    <property type="entry name" value="MAR"/>
    <property type="match status" value="1"/>
</dbReference>
<dbReference type="RefSeq" id="WP_066513433.1">
    <property type="nucleotide sequence ID" value="NZ_LNCU01000107.1"/>
</dbReference>
<keyword evidence="3" id="KW-0520">NAD</keyword>
<dbReference type="Proteomes" id="UP000057737">
    <property type="component" value="Unassembled WGS sequence"/>
</dbReference>
<dbReference type="Gene3D" id="3.40.50.1970">
    <property type="match status" value="1"/>
</dbReference>
<dbReference type="PANTHER" id="PTHR11496:SF102">
    <property type="entry name" value="ALCOHOL DEHYDROGENASE 4"/>
    <property type="match status" value="1"/>
</dbReference>
<keyword evidence="7" id="KW-1185">Reference proteome</keyword>
<dbReference type="Pfam" id="PF00465">
    <property type="entry name" value="Fe-ADH"/>
    <property type="match status" value="1"/>
</dbReference>
<accession>A0A109JG92</accession>
<sequence length="356" mass="37551">MNGSRSFVFPGIRSRVVFGAGTISQVGVEMKRLECRKALILTTPQQREDGEALAARIGGSGAVVFSGATMHTPVDVTRKALEVYESADADCVISLGGGSSIGLGKAIALRTGVDQIAVPTTYAGSEMTDILGETQNGEKTTRRDPAILPETVIYDVDFTMTLPKSMTVSSGMNSIAHAAEALYASDRNPILSMMAADAIKSLAAALPAVAADPADRNGRAEALYGAWLSGAVLGGTSMALHHKLCHVLGGSFDTPHAETHAILLPHTVGFNAAAVDELLKPISDALDGTTPGKALHRFAIRLEAPTKLKELGLSEADLDRAAEIAVKNPYFNPRPFDQAEIRALLRDAWIGREPPL</sequence>
<dbReference type="GO" id="GO:0004022">
    <property type="term" value="F:alcohol dehydrogenase (NAD+) activity"/>
    <property type="evidence" value="ECO:0007669"/>
    <property type="project" value="TreeGrafter"/>
</dbReference>
<dbReference type="InterPro" id="IPR039697">
    <property type="entry name" value="Alcohol_dehydrogenase_Fe"/>
</dbReference>
<evidence type="ECO:0000259" key="4">
    <source>
        <dbReference type="Pfam" id="PF00465"/>
    </source>
</evidence>
<evidence type="ECO:0000313" key="6">
    <source>
        <dbReference type="EMBL" id="KWV48420.1"/>
    </source>
</evidence>
<dbReference type="InterPro" id="IPR034786">
    <property type="entry name" value="MAR"/>
</dbReference>